<evidence type="ECO:0008006" key="4">
    <source>
        <dbReference type="Google" id="ProtNLM"/>
    </source>
</evidence>
<dbReference type="Proteomes" id="UP000720595">
    <property type="component" value="Unassembled WGS sequence"/>
</dbReference>
<sequence length="253" mass="30174">MINKSKTWEEFLENMKALDYEIKFGKHIAFCHKDKQRFTRTKTIGEDYTEEKIKERIDLAIKNKANPIKKRVGNVIDISTNEKAQSCKGYEVWARKHNIKTMADSIIKLREQGIKSITQLDDLIKKSADDRQDLLDKIKKIETEMKSLSQDMENINTINKYREIYKYHKKNPEDKQFAEEYYSELSVYKIAAKEILENYKKLPNTKEILSNLDKLQEKKNTLMQEYSSSKSTMDEFYKIRKNYGIYMDKEMER</sequence>
<name>A0ABS2MIG1_9FIRM</name>
<gene>
    <name evidence="2" type="ORF">JOD41_000536</name>
</gene>
<feature type="coiled-coil region" evidence="1">
    <location>
        <begin position="124"/>
        <end position="158"/>
    </location>
</feature>
<accession>A0ABS2MIG1</accession>
<comment type="caution">
    <text evidence="2">The sequence shown here is derived from an EMBL/GenBank/DDBJ whole genome shotgun (WGS) entry which is preliminary data.</text>
</comment>
<evidence type="ECO:0000313" key="2">
    <source>
        <dbReference type="EMBL" id="MBM7549814.1"/>
    </source>
</evidence>
<proteinExistence type="predicted"/>
<keyword evidence="3" id="KW-1185">Reference proteome</keyword>
<dbReference type="EMBL" id="JAFBDH010000002">
    <property type="protein sequence ID" value="MBM7549814.1"/>
    <property type="molecule type" value="Genomic_DNA"/>
</dbReference>
<feature type="coiled-coil region" evidence="1">
    <location>
        <begin position="205"/>
        <end position="232"/>
    </location>
</feature>
<evidence type="ECO:0000313" key="3">
    <source>
        <dbReference type="Proteomes" id="UP000720595"/>
    </source>
</evidence>
<evidence type="ECO:0000256" key="1">
    <source>
        <dbReference type="SAM" id="Coils"/>
    </source>
</evidence>
<organism evidence="2 3">
    <name type="scientific">Peptoniphilus gorbachii</name>
    <dbReference type="NCBI Taxonomy" id="411567"/>
    <lineage>
        <taxon>Bacteria</taxon>
        <taxon>Bacillati</taxon>
        <taxon>Bacillota</taxon>
        <taxon>Tissierellia</taxon>
        <taxon>Tissierellales</taxon>
        <taxon>Peptoniphilaceae</taxon>
        <taxon>Peptoniphilus</taxon>
    </lineage>
</organism>
<keyword evidence="1" id="KW-0175">Coiled coil</keyword>
<reference evidence="2 3" key="1">
    <citation type="submission" date="2021-01" db="EMBL/GenBank/DDBJ databases">
        <title>Genomic Encyclopedia of Type Strains, Phase IV (KMG-IV): sequencing the most valuable type-strain genomes for metagenomic binning, comparative biology and taxonomic classification.</title>
        <authorList>
            <person name="Goeker M."/>
        </authorList>
    </citation>
    <scope>NUCLEOTIDE SEQUENCE [LARGE SCALE GENOMIC DNA]</scope>
    <source>
        <strain evidence="2 3">DSM 21461</strain>
    </source>
</reference>
<protein>
    <recommendedName>
        <fullName evidence="4">Relaxase/Mobilisation nuclease domain protein</fullName>
    </recommendedName>
</protein>